<dbReference type="KEGG" id="chm:B842_06535"/>
<sequence>MTDILLFGATGFAGRLTAAHLAAHHGDLEVVLAGRDADRLTKLRDELNPAWDVAVGDSRSAADMRALARRARVVINCVGPYSLHGAELVHACAEAGTDYVDLCGEAPFIRRTIDAHHRTAQESGARIVHSCGFDSVPSDMGVFALLRHAGEEMERVTMVVEKLRGGLSGGTIDSMRAVSAEAHRDRVVARLLHNPYTLSPVPAEEPWLEGKDFEVTRLDDGRWAGPFFMSMFNTRVVRRSNSLRGQRFTYHERWATGSRVRAWALAGVTAALFLASQKPALRRLLPAAGEGPSEKQRAKGHFSFTHHGVGRSGRRYSCTVAADGDPGYDVTAMMLSEAAVTLLHHDGAGGVLTPATALGAPYLDALQAGGMRFSCR</sequence>
<dbReference type="OrthoDB" id="4369409at2"/>
<dbReference type="InterPro" id="IPR005097">
    <property type="entry name" value="Sacchrp_dh_NADP-bd"/>
</dbReference>
<dbReference type="HOGENOM" id="CLU_031002_0_2_11"/>
<organism evidence="2 3">
    <name type="scientific">Corynebacterium humireducens NBRC 106098 = DSM 45392</name>
    <dbReference type="NCBI Taxonomy" id="1223515"/>
    <lineage>
        <taxon>Bacteria</taxon>
        <taxon>Bacillati</taxon>
        <taxon>Actinomycetota</taxon>
        <taxon>Actinomycetes</taxon>
        <taxon>Mycobacteriales</taxon>
        <taxon>Corynebacteriaceae</taxon>
        <taxon>Corynebacterium</taxon>
    </lineage>
</organism>
<dbReference type="Pfam" id="PF03435">
    <property type="entry name" value="Sacchrp_dh_NADP"/>
    <property type="match status" value="1"/>
</dbReference>
<dbReference type="AlphaFoldDB" id="A0A0B5D324"/>
<dbReference type="InterPro" id="IPR036291">
    <property type="entry name" value="NAD(P)-bd_dom_sf"/>
</dbReference>
<reference evidence="2 3" key="1">
    <citation type="submission" date="2013-04" db="EMBL/GenBank/DDBJ databases">
        <title>Complete genome sequence of Corynebacterium humireducens DSM 45392(T), isolated from a wastewater-fed microbial fuel cell.</title>
        <authorList>
            <person name="Ruckert C."/>
            <person name="Albersmeier A."/>
            <person name="Kalinowski J."/>
        </authorList>
    </citation>
    <scope>NUCLEOTIDE SEQUENCE [LARGE SCALE GENOMIC DNA]</scope>
    <source>
        <strain evidence="3">MFC-5</strain>
    </source>
</reference>
<dbReference type="SUPFAM" id="SSF51735">
    <property type="entry name" value="NAD(P)-binding Rossmann-fold domains"/>
    <property type="match status" value="1"/>
</dbReference>
<proteinExistence type="predicted"/>
<feature type="domain" description="Saccharopine dehydrogenase NADP binding" evidence="1">
    <location>
        <begin position="4"/>
        <end position="128"/>
    </location>
</feature>
<dbReference type="PANTHER" id="PTHR12286:SF5">
    <property type="entry name" value="SACCHAROPINE DEHYDROGENASE-LIKE OXIDOREDUCTASE"/>
    <property type="match status" value="1"/>
</dbReference>
<name>A0A0B5D324_9CORY</name>
<dbReference type="GO" id="GO:0009247">
    <property type="term" value="P:glycolipid biosynthetic process"/>
    <property type="evidence" value="ECO:0007669"/>
    <property type="project" value="TreeGrafter"/>
</dbReference>
<evidence type="ECO:0000313" key="2">
    <source>
        <dbReference type="EMBL" id="AJE33156.1"/>
    </source>
</evidence>
<dbReference type="GO" id="GO:0005886">
    <property type="term" value="C:plasma membrane"/>
    <property type="evidence" value="ECO:0007669"/>
    <property type="project" value="TreeGrafter"/>
</dbReference>
<dbReference type="RefSeq" id="WP_040085819.1">
    <property type="nucleotide sequence ID" value="NZ_BCSU01000021.1"/>
</dbReference>
<dbReference type="PANTHER" id="PTHR12286">
    <property type="entry name" value="SACCHAROPINE DEHYDROGENASE-LIKE OXIDOREDUCTASE"/>
    <property type="match status" value="1"/>
</dbReference>
<dbReference type="Gene3D" id="3.40.50.720">
    <property type="entry name" value="NAD(P)-binding Rossmann-like Domain"/>
    <property type="match status" value="1"/>
</dbReference>
<dbReference type="STRING" id="1223515.B842_06535"/>
<keyword evidence="3" id="KW-1185">Reference proteome</keyword>
<evidence type="ECO:0000313" key="3">
    <source>
        <dbReference type="Proteomes" id="UP000031524"/>
    </source>
</evidence>
<protein>
    <recommendedName>
        <fullName evidence="1">Saccharopine dehydrogenase NADP binding domain-containing protein</fullName>
    </recommendedName>
</protein>
<accession>A0A0B5D324</accession>
<evidence type="ECO:0000259" key="1">
    <source>
        <dbReference type="Pfam" id="PF03435"/>
    </source>
</evidence>
<dbReference type="InterPro" id="IPR051276">
    <property type="entry name" value="Saccharopine_DH-like_oxidrdct"/>
</dbReference>
<dbReference type="Proteomes" id="UP000031524">
    <property type="component" value="Chromosome"/>
</dbReference>
<gene>
    <name evidence="2" type="ORF">B842_06535</name>
</gene>
<dbReference type="EMBL" id="CP005286">
    <property type="protein sequence ID" value="AJE33156.1"/>
    <property type="molecule type" value="Genomic_DNA"/>
</dbReference>